<evidence type="ECO:0000313" key="7">
    <source>
        <dbReference type="Proteomes" id="UP000727407"/>
    </source>
</evidence>
<dbReference type="GO" id="GO:0005884">
    <property type="term" value="C:actin filament"/>
    <property type="evidence" value="ECO:0007669"/>
    <property type="project" value="TreeGrafter"/>
</dbReference>
<proteinExistence type="predicted"/>
<comment type="subcellular location">
    <subcellularLocation>
        <location evidence="2">Cytoplasm</location>
    </subcellularLocation>
    <subcellularLocation>
        <location evidence="1">Membrane</location>
    </subcellularLocation>
</comment>
<evidence type="ECO:0000256" key="4">
    <source>
        <dbReference type="ARBA" id="ARBA00023136"/>
    </source>
</evidence>
<dbReference type="GO" id="GO:0005096">
    <property type="term" value="F:GTPase activator activity"/>
    <property type="evidence" value="ECO:0007669"/>
    <property type="project" value="InterPro"/>
</dbReference>
<dbReference type="GO" id="GO:0045198">
    <property type="term" value="P:establishment of epithelial cell apical/basal polarity"/>
    <property type="evidence" value="ECO:0007669"/>
    <property type="project" value="TreeGrafter"/>
</dbReference>
<evidence type="ECO:0000259" key="5">
    <source>
        <dbReference type="PROSITE" id="PS50238"/>
    </source>
</evidence>
<dbReference type="OrthoDB" id="437889at2759"/>
<name>A0A8J4UGA0_CLAMG</name>
<dbReference type="GO" id="GO:0035556">
    <property type="term" value="P:intracellular signal transduction"/>
    <property type="evidence" value="ECO:0007669"/>
    <property type="project" value="InterPro"/>
</dbReference>
<dbReference type="InterPro" id="IPR000198">
    <property type="entry name" value="RhoGAP_dom"/>
</dbReference>
<dbReference type="PANTHER" id="PTHR46184:SF3">
    <property type="entry name" value="UNCONVENTIONAL MYOSIN-IXA"/>
    <property type="match status" value="1"/>
</dbReference>
<dbReference type="SUPFAM" id="SSF48350">
    <property type="entry name" value="GTPase activation domain, GAP"/>
    <property type="match status" value="1"/>
</dbReference>
<dbReference type="PANTHER" id="PTHR46184">
    <property type="entry name" value="UNCONVENTIONAL MYOSIN-IXB-LIKE PROTEIN"/>
    <property type="match status" value="1"/>
</dbReference>
<keyword evidence="7" id="KW-1185">Reference proteome</keyword>
<evidence type="ECO:0000256" key="3">
    <source>
        <dbReference type="ARBA" id="ARBA00022490"/>
    </source>
</evidence>
<dbReference type="EMBL" id="QNUK01000021">
    <property type="protein sequence ID" value="KAF5907598.1"/>
    <property type="molecule type" value="Genomic_DNA"/>
</dbReference>
<protein>
    <submittedName>
        <fullName evidence="6">Unconventional myosin-IXa-like isoform X3</fullName>
    </submittedName>
</protein>
<gene>
    <name evidence="6" type="ORF">DAT39_002692</name>
</gene>
<organism evidence="6 7">
    <name type="scientific">Clarias magur</name>
    <name type="common">Asian catfish</name>
    <name type="synonym">Macropteronotus magur</name>
    <dbReference type="NCBI Taxonomy" id="1594786"/>
    <lineage>
        <taxon>Eukaryota</taxon>
        <taxon>Metazoa</taxon>
        <taxon>Chordata</taxon>
        <taxon>Craniata</taxon>
        <taxon>Vertebrata</taxon>
        <taxon>Euteleostomi</taxon>
        <taxon>Actinopterygii</taxon>
        <taxon>Neopterygii</taxon>
        <taxon>Teleostei</taxon>
        <taxon>Ostariophysi</taxon>
        <taxon>Siluriformes</taxon>
        <taxon>Clariidae</taxon>
        <taxon>Clarias</taxon>
    </lineage>
</organism>
<reference evidence="6" key="1">
    <citation type="submission" date="2020-07" db="EMBL/GenBank/DDBJ databases">
        <title>Clarias magur genome sequencing, assembly and annotation.</title>
        <authorList>
            <person name="Kushwaha B."/>
            <person name="Kumar R."/>
            <person name="Das P."/>
            <person name="Joshi C.G."/>
            <person name="Kumar D."/>
            <person name="Nagpure N.S."/>
            <person name="Pandey M."/>
            <person name="Agarwal S."/>
            <person name="Srivastava S."/>
            <person name="Singh M."/>
            <person name="Sahoo L."/>
            <person name="Jayasankar P."/>
            <person name="Meher P.K."/>
            <person name="Koringa P.G."/>
            <person name="Iquebal M.A."/>
            <person name="Das S.P."/>
            <person name="Bit A."/>
            <person name="Patnaik S."/>
            <person name="Patel N."/>
            <person name="Shah T.M."/>
            <person name="Hinsu A."/>
            <person name="Jena J.K."/>
        </authorList>
    </citation>
    <scope>NUCLEOTIDE SEQUENCE</scope>
    <source>
        <strain evidence="6">CIFAMagur01</strain>
        <tissue evidence="6">Testis</tissue>
    </source>
</reference>
<sequence>MKLSQLTSDDRAAPLVVEKLINYIVMHGLYTEDIYRKSGSTNKIKELKMGLDT</sequence>
<dbReference type="InterPro" id="IPR008936">
    <property type="entry name" value="Rho_GTPase_activation_prot"/>
</dbReference>
<feature type="non-terminal residue" evidence="6">
    <location>
        <position position="53"/>
    </location>
</feature>
<accession>A0A8J4UGA0</accession>
<keyword evidence="4" id="KW-0472">Membrane</keyword>
<dbReference type="Pfam" id="PF00620">
    <property type="entry name" value="RhoGAP"/>
    <property type="match status" value="1"/>
</dbReference>
<evidence type="ECO:0000256" key="2">
    <source>
        <dbReference type="ARBA" id="ARBA00004496"/>
    </source>
</evidence>
<dbReference type="GO" id="GO:0005737">
    <property type="term" value="C:cytoplasm"/>
    <property type="evidence" value="ECO:0007669"/>
    <property type="project" value="UniProtKB-SubCell"/>
</dbReference>
<evidence type="ECO:0000313" key="6">
    <source>
        <dbReference type="EMBL" id="KAF5907598.1"/>
    </source>
</evidence>
<feature type="domain" description="Rho-GAP" evidence="5">
    <location>
        <begin position="1"/>
        <end position="53"/>
    </location>
</feature>
<dbReference type="GO" id="GO:0051015">
    <property type="term" value="F:actin filament binding"/>
    <property type="evidence" value="ECO:0007669"/>
    <property type="project" value="TreeGrafter"/>
</dbReference>
<dbReference type="AlphaFoldDB" id="A0A8J4UGA0"/>
<dbReference type="InterPro" id="IPR046987">
    <property type="entry name" value="Myo9"/>
</dbReference>
<dbReference type="GO" id="GO:0044295">
    <property type="term" value="C:axonal growth cone"/>
    <property type="evidence" value="ECO:0007669"/>
    <property type="project" value="TreeGrafter"/>
</dbReference>
<dbReference type="PROSITE" id="PS50238">
    <property type="entry name" value="RHOGAP"/>
    <property type="match status" value="1"/>
</dbReference>
<dbReference type="GO" id="GO:0000146">
    <property type="term" value="F:microfilament motor activity"/>
    <property type="evidence" value="ECO:0007669"/>
    <property type="project" value="InterPro"/>
</dbReference>
<dbReference type="GO" id="GO:0016020">
    <property type="term" value="C:membrane"/>
    <property type="evidence" value="ECO:0007669"/>
    <property type="project" value="UniProtKB-SubCell"/>
</dbReference>
<evidence type="ECO:0000256" key="1">
    <source>
        <dbReference type="ARBA" id="ARBA00004370"/>
    </source>
</evidence>
<keyword evidence="3" id="KW-0963">Cytoplasm</keyword>
<dbReference type="Proteomes" id="UP000727407">
    <property type="component" value="Unassembled WGS sequence"/>
</dbReference>
<comment type="caution">
    <text evidence="6">The sequence shown here is derived from an EMBL/GenBank/DDBJ whole genome shotgun (WGS) entry which is preliminary data.</text>
</comment>
<dbReference type="Gene3D" id="1.10.555.10">
    <property type="entry name" value="Rho GTPase activation protein"/>
    <property type="match status" value="1"/>
</dbReference>